<evidence type="ECO:0000256" key="5">
    <source>
        <dbReference type="ARBA" id="ARBA00022856"/>
    </source>
</evidence>
<feature type="chain" id="PRO_5039054759" evidence="6">
    <location>
        <begin position="21"/>
        <end position="545"/>
    </location>
</feature>
<dbReference type="InterPro" id="IPR000914">
    <property type="entry name" value="SBP_5_dom"/>
</dbReference>
<feature type="domain" description="Solute-binding protein family 5" evidence="7">
    <location>
        <begin position="82"/>
        <end position="465"/>
    </location>
</feature>
<dbReference type="AlphaFoldDB" id="A0A0R1RCV7"/>
<dbReference type="GO" id="GO:0043190">
    <property type="term" value="C:ATP-binding cassette (ABC) transporter complex"/>
    <property type="evidence" value="ECO:0007669"/>
    <property type="project" value="InterPro"/>
</dbReference>
<name>A0A0R1RCV7_9LACO</name>
<keyword evidence="9" id="KW-1185">Reference proteome</keyword>
<protein>
    <submittedName>
        <fullName evidence="8">ABC-type oligopeptide transport system, periplasmic component</fullName>
    </submittedName>
</protein>
<dbReference type="Pfam" id="PF00496">
    <property type="entry name" value="SBP_bac_5"/>
    <property type="match status" value="1"/>
</dbReference>
<sequence>MKKAHAITGVVSLTALALIAAGCGNNKANTASSKKQQTITWSETSAITTSDVSQATDTVSFQTLMNTQEGVYRLADAGKKTELALAKKVDVSKDGKTYNVTLRDAKWSNGDPITAQDFVYSWRRTVDPKTKSQDAFYFAPVANANDIIAGKKPTSALGIKATDKHHFTITLAQPTAYFKQLLAWPLFYPLDQKVVEKYGKAYATTSEKSVYSGPYKLTGWNGSSDTWTLKKNNQYWDKQNVKLAAVKERVIKDPSTGLNLYNTNKLSEVALSGTIATQQTKNKDRVDRLSSNISRIDLNQNKVAAFKNADIRKDFSLTIDRKALVNNVLKDGSKAALGFIPVGLGTNADTGKDFAKTTQVKSAVSYDLAKAKKLYAKGAKAAGITSLNVNLLADDTDNSKAVAEYIQGALEKLSGVKVTITAIPKAQRLQKQNSGNYDMVVTAWQSVFADPYNFLDVWLSNASYNNSGWKNAEFDKLLDESENKDGNNVAARWSALQKAEKILMNDQGTIPLYQANTLQLVKSNVKGINFNPSGVPYDFKGAYLK</sequence>
<evidence type="ECO:0000259" key="7">
    <source>
        <dbReference type="Pfam" id="PF00496"/>
    </source>
</evidence>
<dbReference type="PROSITE" id="PS51257">
    <property type="entry name" value="PROKAR_LIPOPROTEIN"/>
    <property type="match status" value="1"/>
</dbReference>
<dbReference type="PANTHER" id="PTHR30290">
    <property type="entry name" value="PERIPLASMIC BINDING COMPONENT OF ABC TRANSPORTER"/>
    <property type="match status" value="1"/>
</dbReference>
<dbReference type="GO" id="GO:1904680">
    <property type="term" value="F:peptide transmembrane transporter activity"/>
    <property type="evidence" value="ECO:0007669"/>
    <property type="project" value="TreeGrafter"/>
</dbReference>
<reference evidence="8 9" key="1">
    <citation type="journal article" date="2015" name="Genome Announc.">
        <title>Expanding the biotechnology potential of lactobacilli through comparative genomics of 213 strains and associated genera.</title>
        <authorList>
            <person name="Sun Z."/>
            <person name="Harris H.M."/>
            <person name="McCann A."/>
            <person name="Guo C."/>
            <person name="Argimon S."/>
            <person name="Zhang W."/>
            <person name="Yang X."/>
            <person name="Jeffery I.B."/>
            <person name="Cooney J.C."/>
            <person name="Kagawa T.F."/>
            <person name="Liu W."/>
            <person name="Song Y."/>
            <person name="Salvetti E."/>
            <person name="Wrobel A."/>
            <person name="Rasinkangas P."/>
            <person name="Parkhill J."/>
            <person name="Rea M.C."/>
            <person name="O'Sullivan O."/>
            <person name="Ritari J."/>
            <person name="Douillard F.P."/>
            <person name="Paul Ross R."/>
            <person name="Yang R."/>
            <person name="Briner A.E."/>
            <person name="Felis G.E."/>
            <person name="de Vos W.M."/>
            <person name="Barrangou R."/>
            <person name="Klaenhammer T.R."/>
            <person name="Caufield P.W."/>
            <person name="Cui Y."/>
            <person name="Zhang H."/>
            <person name="O'Toole P.W."/>
        </authorList>
    </citation>
    <scope>NUCLEOTIDE SEQUENCE [LARGE SCALE GENOMIC DNA]</scope>
    <source>
        <strain evidence="8 9">DSM 13343</strain>
    </source>
</reference>
<evidence type="ECO:0000313" key="9">
    <source>
        <dbReference type="Proteomes" id="UP000051790"/>
    </source>
</evidence>
<accession>A0A0R1RCV7</accession>
<dbReference type="GO" id="GO:0042597">
    <property type="term" value="C:periplasmic space"/>
    <property type="evidence" value="ECO:0007669"/>
    <property type="project" value="UniProtKB-ARBA"/>
</dbReference>
<dbReference type="PIRSF" id="PIRSF002741">
    <property type="entry name" value="MppA"/>
    <property type="match status" value="1"/>
</dbReference>
<comment type="similarity">
    <text evidence="2">Belongs to the bacterial solute-binding protein 5 family.</text>
</comment>
<evidence type="ECO:0000256" key="3">
    <source>
        <dbReference type="ARBA" id="ARBA00022448"/>
    </source>
</evidence>
<comment type="subcellular location">
    <subcellularLocation>
        <location evidence="1">Cell envelope</location>
    </subcellularLocation>
</comment>
<dbReference type="PATRIC" id="fig|1423769.4.peg.1778"/>
<dbReference type="PANTHER" id="PTHR30290:SF10">
    <property type="entry name" value="PERIPLASMIC OLIGOPEPTIDE-BINDING PROTEIN-RELATED"/>
    <property type="match status" value="1"/>
</dbReference>
<keyword evidence="3" id="KW-0813">Transport</keyword>
<dbReference type="GO" id="GO:0030313">
    <property type="term" value="C:cell envelope"/>
    <property type="evidence" value="ECO:0007669"/>
    <property type="project" value="UniProtKB-SubCell"/>
</dbReference>
<feature type="signal peptide" evidence="6">
    <location>
        <begin position="1"/>
        <end position="20"/>
    </location>
</feature>
<dbReference type="FunFam" id="3.90.76.10:FF:000001">
    <property type="entry name" value="Oligopeptide ABC transporter substrate-binding protein"/>
    <property type="match status" value="1"/>
</dbReference>
<dbReference type="RefSeq" id="WP_056962393.1">
    <property type="nucleotide sequence ID" value="NZ_AZEU01000023.1"/>
</dbReference>
<evidence type="ECO:0000256" key="4">
    <source>
        <dbReference type="ARBA" id="ARBA00022729"/>
    </source>
</evidence>
<dbReference type="CDD" id="cd08504">
    <property type="entry name" value="PBP2_OppA"/>
    <property type="match status" value="1"/>
</dbReference>
<comment type="caution">
    <text evidence="8">The sequence shown here is derived from an EMBL/GenBank/DDBJ whole genome shotgun (WGS) entry which is preliminary data.</text>
</comment>
<proteinExistence type="inferred from homology"/>
<dbReference type="SUPFAM" id="SSF53850">
    <property type="entry name" value="Periplasmic binding protein-like II"/>
    <property type="match status" value="1"/>
</dbReference>
<dbReference type="Proteomes" id="UP000051790">
    <property type="component" value="Unassembled WGS sequence"/>
</dbReference>
<keyword evidence="4 6" id="KW-0732">Signal</keyword>
<organism evidence="8 9">
    <name type="scientific">Lacticaseibacillus manihotivorans DSM 13343 = JCM 12514</name>
    <dbReference type="NCBI Taxonomy" id="1423769"/>
    <lineage>
        <taxon>Bacteria</taxon>
        <taxon>Bacillati</taxon>
        <taxon>Bacillota</taxon>
        <taxon>Bacilli</taxon>
        <taxon>Lactobacillales</taxon>
        <taxon>Lactobacillaceae</taxon>
        <taxon>Lacticaseibacillus</taxon>
    </lineage>
</organism>
<evidence type="ECO:0000256" key="1">
    <source>
        <dbReference type="ARBA" id="ARBA00004196"/>
    </source>
</evidence>
<dbReference type="InterPro" id="IPR030678">
    <property type="entry name" value="Peptide/Ni-bd"/>
</dbReference>
<evidence type="ECO:0000256" key="6">
    <source>
        <dbReference type="SAM" id="SignalP"/>
    </source>
</evidence>
<evidence type="ECO:0000256" key="2">
    <source>
        <dbReference type="ARBA" id="ARBA00005695"/>
    </source>
</evidence>
<dbReference type="Gene3D" id="3.40.190.10">
    <property type="entry name" value="Periplasmic binding protein-like II"/>
    <property type="match status" value="1"/>
</dbReference>
<keyword evidence="5" id="KW-0653">Protein transport</keyword>
<dbReference type="EMBL" id="AZEU01000023">
    <property type="protein sequence ID" value="KRL53028.1"/>
    <property type="molecule type" value="Genomic_DNA"/>
</dbReference>
<dbReference type="InterPro" id="IPR039424">
    <property type="entry name" value="SBP_5"/>
</dbReference>
<gene>
    <name evidence="8" type="ORF">FD01_GL001664</name>
</gene>
<dbReference type="OrthoDB" id="403896at2"/>
<dbReference type="Gene3D" id="3.10.105.10">
    <property type="entry name" value="Dipeptide-binding Protein, Domain 3"/>
    <property type="match status" value="1"/>
</dbReference>
<dbReference type="GO" id="GO:0015833">
    <property type="term" value="P:peptide transport"/>
    <property type="evidence" value="ECO:0007669"/>
    <property type="project" value="UniProtKB-KW"/>
</dbReference>
<keyword evidence="5" id="KW-0571">Peptide transport</keyword>
<dbReference type="Gene3D" id="3.90.76.10">
    <property type="entry name" value="Dipeptide-binding Protein, Domain 1"/>
    <property type="match status" value="1"/>
</dbReference>
<evidence type="ECO:0000313" key="8">
    <source>
        <dbReference type="EMBL" id="KRL53028.1"/>
    </source>
</evidence>